<reference evidence="1 2" key="1">
    <citation type="submission" date="2019-05" db="EMBL/GenBank/DDBJ databases">
        <title>Another draft genome of Portunus trituberculatus and its Hox gene families provides insights of decapod evolution.</title>
        <authorList>
            <person name="Jeong J.-H."/>
            <person name="Song I."/>
            <person name="Kim S."/>
            <person name="Choi T."/>
            <person name="Kim D."/>
            <person name="Ryu S."/>
            <person name="Kim W."/>
        </authorList>
    </citation>
    <scope>NUCLEOTIDE SEQUENCE [LARGE SCALE GENOMIC DNA]</scope>
    <source>
        <tissue evidence="1">Muscle</tissue>
    </source>
</reference>
<dbReference type="AlphaFoldDB" id="A0A5B7J398"/>
<evidence type="ECO:0000313" key="1">
    <source>
        <dbReference type="EMBL" id="MPC89225.1"/>
    </source>
</evidence>
<dbReference type="OrthoDB" id="6411962at2759"/>
<name>A0A5B7J398_PORTR</name>
<protein>
    <submittedName>
        <fullName evidence="1">Uncharacterized protein</fullName>
    </submittedName>
</protein>
<sequence length="57" mass="6446">MGSIRRFGAPMRVWGAFEEGRQVDGAWLVGVSDILLLKLTKRMPKTNYISHLCLPTQ</sequence>
<proteinExistence type="predicted"/>
<accession>A0A5B7J398</accession>
<gene>
    <name evidence="1" type="ORF">E2C01_084162</name>
</gene>
<dbReference type="Proteomes" id="UP000324222">
    <property type="component" value="Unassembled WGS sequence"/>
</dbReference>
<keyword evidence="2" id="KW-1185">Reference proteome</keyword>
<comment type="caution">
    <text evidence="1">The sequence shown here is derived from an EMBL/GenBank/DDBJ whole genome shotgun (WGS) entry which is preliminary data.</text>
</comment>
<evidence type="ECO:0000313" key="2">
    <source>
        <dbReference type="Proteomes" id="UP000324222"/>
    </source>
</evidence>
<dbReference type="EMBL" id="VSRR010080293">
    <property type="protein sequence ID" value="MPC89225.1"/>
    <property type="molecule type" value="Genomic_DNA"/>
</dbReference>
<organism evidence="1 2">
    <name type="scientific">Portunus trituberculatus</name>
    <name type="common">Swimming crab</name>
    <name type="synonym">Neptunus trituberculatus</name>
    <dbReference type="NCBI Taxonomy" id="210409"/>
    <lineage>
        <taxon>Eukaryota</taxon>
        <taxon>Metazoa</taxon>
        <taxon>Ecdysozoa</taxon>
        <taxon>Arthropoda</taxon>
        <taxon>Crustacea</taxon>
        <taxon>Multicrustacea</taxon>
        <taxon>Malacostraca</taxon>
        <taxon>Eumalacostraca</taxon>
        <taxon>Eucarida</taxon>
        <taxon>Decapoda</taxon>
        <taxon>Pleocyemata</taxon>
        <taxon>Brachyura</taxon>
        <taxon>Eubrachyura</taxon>
        <taxon>Portunoidea</taxon>
        <taxon>Portunidae</taxon>
        <taxon>Portuninae</taxon>
        <taxon>Portunus</taxon>
    </lineage>
</organism>